<evidence type="ECO:0000313" key="3">
    <source>
        <dbReference type="Proteomes" id="UP000030653"/>
    </source>
</evidence>
<accession>M5G0Q5</accession>
<protein>
    <submittedName>
        <fullName evidence="2">Uncharacterized protein</fullName>
    </submittedName>
</protein>
<dbReference type="GeneID" id="63683499"/>
<proteinExistence type="predicted"/>
<keyword evidence="1" id="KW-0812">Transmembrane</keyword>
<keyword evidence="1" id="KW-1133">Transmembrane helix</keyword>
<evidence type="ECO:0000256" key="1">
    <source>
        <dbReference type="SAM" id="Phobius"/>
    </source>
</evidence>
<name>M5G0Q5_DACPD</name>
<keyword evidence="3" id="KW-1185">Reference proteome</keyword>
<dbReference type="EMBL" id="JH795862">
    <property type="protein sequence ID" value="EJU02329.1"/>
    <property type="molecule type" value="Genomic_DNA"/>
</dbReference>
<dbReference type="Proteomes" id="UP000030653">
    <property type="component" value="Unassembled WGS sequence"/>
</dbReference>
<sequence length="121" mass="13683">MVGVDWVPSRSTPLFVVRLVHITFISLITWGNVIMFGPSSGRWSNVDKDTLVNINIHHKLNREDLARLENWRAEFGFAVSSSKAFIVKQGQIWIKLLMVGGVHSSQAEVMGMKYEAEGFLH</sequence>
<evidence type="ECO:0000313" key="2">
    <source>
        <dbReference type="EMBL" id="EJU02329.1"/>
    </source>
</evidence>
<gene>
    <name evidence="2" type="ORF">DACRYDRAFT_107255</name>
</gene>
<feature type="transmembrane region" description="Helical" evidence="1">
    <location>
        <begin position="15"/>
        <end position="36"/>
    </location>
</feature>
<reference evidence="2 3" key="1">
    <citation type="journal article" date="2012" name="Science">
        <title>The Paleozoic origin of enzymatic lignin decomposition reconstructed from 31 fungal genomes.</title>
        <authorList>
            <person name="Floudas D."/>
            <person name="Binder M."/>
            <person name="Riley R."/>
            <person name="Barry K."/>
            <person name="Blanchette R.A."/>
            <person name="Henrissat B."/>
            <person name="Martinez A.T."/>
            <person name="Otillar R."/>
            <person name="Spatafora J.W."/>
            <person name="Yadav J.S."/>
            <person name="Aerts A."/>
            <person name="Benoit I."/>
            <person name="Boyd A."/>
            <person name="Carlson A."/>
            <person name="Copeland A."/>
            <person name="Coutinho P.M."/>
            <person name="de Vries R.P."/>
            <person name="Ferreira P."/>
            <person name="Findley K."/>
            <person name="Foster B."/>
            <person name="Gaskell J."/>
            <person name="Glotzer D."/>
            <person name="Gorecki P."/>
            <person name="Heitman J."/>
            <person name="Hesse C."/>
            <person name="Hori C."/>
            <person name="Igarashi K."/>
            <person name="Jurgens J.A."/>
            <person name="Kallen N."/>
            <person name="Kersten P."/>
            <person name="Kohler A."/>
            <person name="Kuees U."/>
            <person name="Kumar T.K.A."/>
            <person name="Kuo A."/>
            <person name="LaButti K."/>
            <person name="Larrondo L.F."/>
            <person name="Lindquist E."/>
            <person name="Ling A."/>
            <person name="Lombard V."/>
            <person name="Lucas S."/>
            <person name="Lundell T."/>
            <person name="Martin R."/>
            <person name="McLaughlin D.J."/>
            <person name="Morgenstern I."/>
            <person name="Morin E."/>
            <person name="Murat C."/>
            <person name="Nagy L.G."/>
            <person name="Nolan M."/>
            <person name="Ohm R.A."/>
            <person name="Patyshakuliyeva A."/>
            <person name="Rokas A."/>
            <person name="Ruiz-Duenas F.J."/>
            <person name="Sabat G."/>
            <person name="Salamov A."/>
            <person name="Samejima M."/>
            <person name="Schmutz J."/>
            <person name="Slot J.C."/>
            <person name="St John F."/>
            <person name="Stenlid J."/>
            <person name="Sun H."/>
            <person name="Sun S."/>
            <person name="Syed K."/>
            <person name="Tsang A."/>
            <person name="Wiebenga A."/>
            <person name="Young D."/>
            <person name="Pisabarro A."/>
            <person name="Eastwood D.C."/>
            <person name="Martin F."/>
            <person name="Cullen D."/>
            <person name="Grigoriev I.V."/>
            <person name="Hibbett D.S."/>
        </authorList>
    </citation>
    <scope>NUCLEOTIDE SEQUENCE [LARGE SCALE GENOMIC DNA]</scope>
    <source>
        <strain evidence="2 3">DJM-731 SS1</strain>
    </source>
</reference>
<organism evidence="2 3">
    <name type="scientific">Dacryopinax primogenitus (strain DJM 731)</name>
    <name type="common">Brown rot fungus</name>
    <dbReference type="NCBI Taxonomy" id="1858805"/>
    <lineage>
        <taxon>Eukaryota</taxon>
        <taxon>Fungi</taxon>
        <taxon>Dikarya</taxon>
        <taxon>Basidiomycota</taxon>
        <taxon>Agaricomycotina</taxon>
        <taxon>Dacrymycetes</taxon>
        <taxon>Dacrymycetales</taxon>
        <taxon>Dacrymycetaceae</taxon>
        <taxon>Dacryopinax</taxon>
    </lineage>
</organism>
<dbReference type="HOGENOM" id="CLU_2037984_0_0_1"/>
<keyword evidence="1" id="KW-0472">Membrane</keyword>
<dbReference type="RefSeq" id="XP_040629223.1">
    <property type="nucleotide sequence ID" value="XM_040768437.1"/>
</dbReference>
<dbReference type="AlphaFoldDB" id="M5G0Q5"/>